<protein>
    <submittedName>
        <fullName evidence="1">Uncharacterized protein</fullName>
    </submittedName>
</protein>
<evidence type="ECO:0000313" key="1">
    <source>
        <dbReference type="EMBL" id="KLN60456.1"/>
    </source>
</evidence>
<reference evidence="1 2" key="1">
    <citation type="submission" date="2015-03" db="EMBL/GenBank/DDBJ databases">
        <title>Genome Sequence of Kiloniella spongiae MEBiC09566, isolated from a marine sponge.</title>
        <authorList>
            <person name="Shao Z."/>
            <person name="Wang L."/>
            <person name="Li X."/>
        </authorList>
    </citation>
    <scope>NUCLEOTIDE SEQUENCE [LARGE SCALE GENOMIC DNA]</scope>
    <source>
        <strain evidence="1 2">MEBiC09566</strain>
    </source>
</reference>
<dbReference type="AlphaFoldDB" id="A0A0H2ME42"/>
<accession>A0A0H2ME42</accession>
<dbReference type="EMBL" id="LAQL01000007">
    <property type="protein sequence ID" value="KLN60456.1"/>
    <property type="molecule type" value="Genomic_DNA"/>
</dbReference>
<organism evidence="1 2">
    <name type="scientific">Kiloniella spongiae</name>
    <dbReference type="NCBI Taxonomy" id="1489064"/>
    <lineage>
        <taxon>Bacteria</taxon>
        <taxon>Pseudomonadati</taxon>
        <taxon>Pseudomonadota</taxon>
        <taxon>Alphaproteobacteria</taxon>
        <taxon>Rhodospirillales</taxon>
        <taxon>Kiloniellaceae</taxon>
        <taxon>Kiloniella</taxon>
    </lineage>
</organism>
<dbReference type="RefSeq" id="WP_047764421.1">
    <property type="nucleotide sequence ID" value="NZ_LAQL01000007.1"/>
</dbReference>
<dbReference type="OrthoDB" id="8079725at2"/>
<dbReference type="Proteomes" id="UP000035444">
    <property type="component" value="Unassembled WGS sequence"/>
</dbReference>
<sequence length="137" mass="16364">MTEFVKLNQGWNAEPNTPIPQVKLIKSNLELHFFLNPYQFENYNEGDKGCIEFSNCSRFRFTDINDEAWYKGECRFSKLAPSWGEFYLVQRNFKEQENATPWQHHAQKDTTLDNFLFYFRDSTFECSAKSWSFKLVT</sequence>
<name>A0A0H2ME42_9PROT</name>
<gene>
    <name evidence="1" type="ORF">WH96_12065</name>
</gene>
<proteinExistence type="predicted"/>
<evidence type="ECO:0000313" key="2">
    <source>
        <dbReference type="Proteomes" id="UP000035444"/>
    </source>
</evidence>
<keyword evidence="2" id="KW-1185">Reference proteome</keyword>
<comment type="caution">
    <text evidence="1">The sequence shown here is derived from an EMBL/GenBank/DDBJ whole genome shotgun (WGS) entry which is preliminary data.</text>
</comment>